<protein>
    <submittedName>
        <fullName evidence="2">Beta-glucosidase</fullName>
    </submittedName>
</protein>
<evidence type="ECO:0000256" key="1">
    <source>
        <dbReference type="SAM" id="MobiDB-lite"/>
    </source>
</evidence>
<dbReference type="EMBL" id="AP027142">
    <property type="protein sequence ID" value="BDV35743.1"/>
    <property type="molecule type" value="Genomic_DNA"/>
</dbReference>
<dbReference type="InterPro" id="IPR017853">
    <property type="entry name" value="GH"/>
</dbReference>
<accession>A0ABM8ECS6</accession>
<feature type="region of interest" description="Disordered" evidence="1">
    <location>
        <begin position="383"/>
        <end position="408"/>
    </location>
</feature>
<evidence type="ECO:0000313" key="3">
    <source>
        <dbReference type="Proteomes" id="UP001317629"/>
    </source>
</evidence>
<keyword evidence="3" id="KW-1185">Reference proteome</keyword>
<name>A0ABM8ECS6_9HYPH</name>
<gene>
    <name evidence="2" type="ORF">SS37A_32720</name>
</gene>
<organism evidence="2 3">
    <name type="scientific">Methylocystis iwaonis</name>
    <dbReference type="NCBI Taxonomy" id="2885079"/>
    <lineage>
        <taxon>Bacteria</taxon>
        <taxon>Pseudomonadati</taxon>
        <taxon>Pseudomonadota</taxon>
        <taxon>Alphaproteobacteria</taxon>
        <taxon>Hyphomicrobiales</taxon>
        <taxon>Methylocystaceae</taxon>
        <taxon>Methylocystis</taxon>
    </lineage>
</organism>
<reference evidence="2 3" key="1">
    <citation type="journal article" date="2023" name="Int. J. Syst. Evol. Microbiol.">
        <title>Methylocystis iwaonis sp. nov., a type II methane-oxidizing bacterium from surface soil of a rice paddy field in Japan, and emended description of the genus Methylocystis (ex Whittenbury et al. 1970) Bowman et al. 1993.</title>
        <authorList>
            <person name="Kaise H."/>
            <person name="Sawadogo J.B."/>
            <person name="Alam M.S."/>
            <person name="Ueno C."/>
            <person name="Dianou D."/>
            <person name="Shinjo R."/>
            <person name="Asakawa S."/>
        </authorList>
    </citation>
    <scope>NUCLEOTIDE SEQUENCE [LARGE SCALE GENOMIC DNA]</scope>
    <source>
        <strain evidence="2 3">SS37A-Re</strain>
    </source>
</reference>
<proteinExistence type="predicted"/>
<evidence type="ECO:0000313" key="2">
    <source>
        <dbReference type="EMBL" id="BDV35743.1"/>
    </source>
</evidence>
<dbReference type="Proteomes" id="UP001317629">
    <property type="component" value="Chromosome"/>
</dbReference>
<dbReference type="RefSeq" id="WP_281929257.1">
    <property type="nucleotide sequence ID" value="NZ_AP027142.1"/>
</dbReference>
<dbReference type="SUPFAM" id="SSF51445">
    <property type="entry name" value="(Trans)glycosidases"/>
    <property type="match status" value="1"/>
</dbReference>
<dbReference type="Gene3D" id="3.20.20.80">
    <property type="entry name" value="Glycosidases"/>
    <property type="match status" value="1"/>
</dbReference>
<sequence length="422" mass="47594">MFRSFFLAGFEGSTGYNRHGEWFDHVAATGHDAMADEDYRDIAGVGLHAVRETVRWPLVDIAGRHDFSTVKPFIEAAKRHHVEVIWDLFHYGFPDDLDLWSNALPRRFAAYCYAFARYVAAHMDGPHVFTPVNEPSFMSYAAGEKGLFAPHATGRGFELKVALARAAIAGIDAIRAACPTARFVNVDPLCRVVAPPDRPDLAAQAHHFNEALVFQSWDMLCGRLLPELGGSPDHLDVVGINYYWTNQWALDGLPNAQGVIPPLADDDPRRAPLADLIRAVCKRYGRDVMITETSHVGDNRGPWLLEVAAACETLLCEGAPLRGVCLYPILGMPEWHDRNIWTPMGLWDPMHRHDPCAGRLLCEPMLHALRSAQKTVTPRWQPLRRTETLAQRRGRPASRLNAHTVASDRERSEFKRRRSWRW</sequence>